<evidence type="ECO:0000259" key="2">
    <source>
        <dbReference type="Pfam" id="PF13966"/>
    </source>
</evidence>
<accession>A0A6L2NWN8</accession>
<protein>
    <submittedName>
        <fullName evidence="3">RNA-directed DNA polymerase, eukaryota, reverse transcriptase zinc-binding domain protein</fullName>
    </submittedName>
</protein>
<reference evidence="3" key="1">
    <citation type="journal article" date="2019" name="Sci. Rep.">
        <title>Draft genome of Tanacetum cinerariifolium, the natural source of mosquito coil.</title>
        <authorList>
            <person name="Yamashiro T."/>
            <person name="Shiraishi A."/>
            <person name="Satake H."/>
            <person name="Nakayama K."/>
        </authorList>
    </citation>
    <scope>NUCLEOTIDE SEQUENCE</scope>
</reference>
<evidence type="ECO:0000313" key="3">
    <source>
        <dbReference type="EMBL" id="GEU89055.1"/>
    </source>
</evidence>
<keyword evidence="3" id="KW-0695">RNA-directed DNA polymerase</keyword>
<sequence length="292" mass="34116">MEMAFSSREECSVRMVINDFYGIDGGFGSPRNSFGMGGIWCDINRLPTRSNLSHRGVILSSSCCPLCESAIEDIDHCLIRFPMLNQIWRKEELKNMAIFQVPEEIARIKDEDIFPSIQRLAKVWIECRSKSHEANWSCWIARPFEILKIMPLSWRLFSLMKSKLFQKNKYPGHSSQYPAHLSQNPTPFYPAYVNPMTYFPQASYAPPMNQDHYNQMTYVQYQQQQQFNQMNLGTFSQPPQQRLRDTPQNLPPHSSTQASQSESSPVEKRKRREAKEENPDQRKPTSHIRWTQ</sequence>
<dbReference type="InterPro" id="IPR026960">
    <property type="entry name" value="RVT-Znf"/>
</dbReference>
<name>A0A6L2NWN8_TANCI</name>
<feature type="compositionally biased region" description="Low complexity" evidence="1">
    <location>
        <begin position="254"/>
        <end position="264"/>
    </location>
</feature>
<gene>
    <name evidence="3" type="ORF">Tci_061033</name>
</gene>
<organism evidence="3">
    <name type="scientific">Tanacetum cinerariifolium</name>
    <name type="common">Dalmatian daisy</name>
    <name type="synonym">Chrysanthemum cinerariifolium</name>
    <dbReference type="NCBI Taxonomy" id="118510"/>
    <lineage>
        <taxon>Eukaryota</taxon>
        <taxon>Viridiplantae</taxon>
        <taxon>Streptophyta</taxon>
        <taxon>Embryophyta</taxon>
        <taxon>Tracheophyta</taxon>
        <taxon>Spermatophyta</taxon>
        <taxon>Magnoliopsida</taxon>
        <taxon>eudicotyledons</taxon>
        <taxon>Gunneridae</taxon>
        <taxon>Pentapetalae</taxon>
        <taxon>asterids</taxon>
        <taxon>campanulids</taxon>
        <taxon>Asterales</taxon>
        <taxon>Asteraceae</taxon>
        <taxon>Asteroideae</taxon>
        <taxon>Anthemideae</taxon>
        <taxon>Anthemidinae</taxon>
        <taxon>Tanacetum</taxon>
    </lineage>
</organism>
<feature type="region of interest" description="Disordered" evidence="1">
    <location>
        <begin position="233"/>
        <end position="292"/>
    </location>
</feature>
<dbReference type="Pfam" id="PF13966">
    <property type="entry name" value="zf-RVT"/>
    <property type="match status" value="1"/>
</dbReference>
<dbReference type="AlphaFoldDB" id="A0A6L2NWN8"/>
<proteinExistence type="predicted"/>
<evidence type="ECO:0000256" key="1">
    <source>
        <dbReference type="SAM" id="MobiDB-lite"/>
    </source>
</evidence>
<keyword evidence="3" id="KW-0808">Transferase</keyword>
<dbReference type="GO" id="GO:0003964">
    <property type="term" value="F:RNA-directed DNA polymerase activity"/>
    <property type="evidence" value="ECO:0007669"/>
    <property type="project" value="UniProtKB-KW"/>
</dbReference>
<feature type="domain" description="Reverse transcriptase zinc-binding" evidence="2">
    <location>
        <begin position="44"/>
        <end position="88"/>
    </location>
</feature>
<keyword evidence="3" id="KW-0548">Nucleotidyltransferase</keyword>
<comment type="caution">
    <text evidence="3">The sequence shown here is derived from an EMBL/GenBank/DDBJ whole genome shotgun (WGS) entry which is preliminary data.</text>
</comment>
<feature type="compositionally biased region" description="Basic and acidic residues" evidence="1">
    <location>
        <begin position="273"/>
        <end position="283"/>
    </location>
</feature>
<dbReference type="EMBL" id="BKCJ010009879">
    <property type="protein sequence ID" value="GEU89055.1"/>
    <property type="molecule type" value="Genomic_DNA"/>
</dbReference>
<feature type="compositionally biased region" description="Polar residues" evidence="1">
    <location>
        <begin position="233"/>
        <end position="253"/>
    </location>
</feature>